<dbReference type="SUPFAM" id="SSF54637">
    <property type="entry name" value="Thioesterase/thiol ester dehydrase-isomerase"/>
    <property type="match status" value="1"/>
</dbReference>
<name>A0A975DER6_9GAMM</name>
<evidence type="ECO:0000259" key="1">
    <source>
        <dbReference type="Pfam" id="PF01575"/>
    </source>
</evidence>
<dbReference type="EMBL" id="CP072110">
    <property type="protein sequence ID" value="QTH64300.1"/>
    <property type="molecule type" value="Genomic_DNA"/>
</dbReference>
<reference evidence="2" key="1">
    <citation type="submission" date="2021-03" db="EMBL/GenBank/DDBJ databases">
        <title>Description of Psychrosphaera ytuae sp. nov. isolated from deep sea sediment of South China Sea.</title>
        <authorList>
            <person name="Zhang J."/>
            <person name="Xu X.-D."/>
        </authorList>
    </citation>
    <scope>NUCLEOTIDE SEQUENCE</scope>
    <source>
        <strain evidence="2">MTZ26</strain>
    </source>
</reference>
<dbReference type="Gene3D" id="3.10.129.10">
    <property type="entry name" value="Hotdog Thioesterase"/>
    <property type="match status" value="1"/>
</dbReference>
<protein>
    <recommendedName>
        <fullName evidence="1">MaoC-like domain-containing protein</fullName>
    </recommendedName>
</protein>
<dbReference type="PANTHER" id="PTHR43841:SF3">
    <property type="entry name" value="(3R)-HYDROXYACYL-ACP DEHYDRATASE SUBUNIT HADB"/>
    <property type="match status" value="1"/>
</dbReference>
<accession>A0A975DER6</accession>
<gene>
    <name evidence="2" type="ORF">J1N51_02100</name>
</gene>
<dbReference type="RefSeq" id="WP_208832355.1">
    <property type="nucleotide sequence ID" value="NZ_CP072110.1"/>
</dbReference>
<dbReference type="KEGG" id="psym:J1N51_02100"/>
<sequence length="276" mass="31690">MALPQNKLNALGLVYKAITRKASDLDEFKPFSIRIDNYYPSSSTLTGFEEQICAVDDLVSFTFNATFPILLQTIVQSNIPSRLLGLIHLSTAFTKIRAHNWRLPSDIEVSITHANETRKGIEYTIETKVFQFKRLTITNTNIMLDKSTAQKRFTLPSVSQNNWLHLSTKSILSRDARKYALHSKDFNPIHMSNWLAKQFGLPHMLIHGMYNVHWMLTEISSNKEFLNHPEWDTLEVNFNKPCYLPATVELKQDPNCDSFGLFSLDGQSRYVIMTLS</sequence>
<dbReference type="PANTHER" id="PTHR43841">
    <property type="entry name" value="3-HYDROXYACYL-THIOESTER DEHYDRATASE HTDX-RELATED"/>
    <property type="match status" value="1"/>
</dbReference>
<evidence type="ECO:0000313" key="3">
    <source>
        <dbReference type="Proteomes" id="UP000682739"/>
    </source>
</evidence>
<dbReference type="InterPro" id="IPR002539">
    <property type="entry name" value="MaoC-like_dom"/>
</dbReference>
<proteinExistence type="predicted"/>
<dbReference type="InterPro" id="IPR029069">
    <property type="entry name" value="HotDog_dom_sf"/>
</dbReference>
<keyword evidence="3" id="KW-1185">Reference proteome</keyword>
<evidence type="ECO:0000313" key="2">
    <source>
        <dbReference type="EMBL" id="QTH64300.1"/>
    </source>
</evidence>
<organism evidence="2 3">
    <name type="scientific">Psychrosphaera ytuae</name>
    <dbReference type="NCBI Taxonomy" id="2820710"/>
    <lineage>
        <taxon>Bacteria</taxon>
        <taxon>Pseudomonadati</taxon>
        <taxon>Pseudomonadota</taxon>
        <taxon>Gammaproteobacteria</taxon>
        <taxon>Alteromonadales</taxon>
        <taxon>Pseudoalteromonadaceae</taxon>
        <taxon>Psychrosphaera</taxon>
    </lineage>
</organism>
<feature type="domain" description="MaoC-like" evidence="1">
    <location>
        <begin position="166"/>
        <end position="212"/>
    </location>
</feature>
<dbReference type="AlphaFoldDB" id="A0A975DER6"/>
<dbReference type="Pfam" id="PF01575">
    <property type="entry name" value="MaoC_dehydratas"/>
    <property type="match status" value="1"/>
</dbReference>
<dbReference type="Proteomes" id="UP000682739">
    <property type="component" value="Chromosome"/>
</dbReference>